<evidence type="ECO:0000256" key="1">
    <source>
        <dbReference type="ARBA" id="ARBA00004642"/>
    </source>
</evidence>
<evidence type="ECO:0000256" key="10">
    <source>
        <dbReference type="ARBA" id="ARBA00023242"/>
    </source>
</evidence>
<evidence type="ECO:0000256" key="12">
    <source>
        <dbReference type="PROSITE-ProRule" id="PRU00309"/>
    </source>
</evidence>
<evidence type="ECO:0000256" key="8">
    <source>
        <dbReference type="ARBA" id="ARBA00023125"/>
    </source>
</evidence>
<keyword evidence="11" id="KW-0131">Cell cycle</keyword>
<keyword evidence="9" id="KW-0804">Transcription</keyword>
<keyword evidence="10" id="KW-0539">Nucleus</keyword>
<evidence type="ECO:0000256" key="7">
    <source>
        <dbReference type="ARBA" id="ARBA00023054"/>
    </source>
</evidence>
<keyword evidence="4 12" id="KW-0863">Zinc-finger</keyword>
<protein>
    <recommendedName>
        <fullName evidence="13">THAP-type domain-containing protein</fullName>
    </recommendedName>
</protein>
<sequence>MPFRCCVPKCRGNYDNGPKVSVFGFPKDTNLKQKWIAAIHRQNFQSTDNSKVITVKPFVISSCFGIMNVGQVFKGKHNLNAYQEPLTASESDMKVAFLNNFIDWLENWEKCKPSSGFFSKETLYALKHTSYTTLEIARYCCQELGMKYILTAKLQTDALEDRFDRYTQLAGSRKPHFRRTALRVRNEAAHLKLSAPNAELLRARKTAGLSN</sequence>
<evidence type="ECO:0000256" key="9">
    <source>
        <dbReference type="ARBA" id="ARBA00023163"/>
    </source>
</evidence>
<evidence type="ECO:0000256" key="6">
    <source>
        <dbReference type="ARBA" id="ARBA00023015"/>
    </source>
</evidence>
<keyword evidence="8 12" id="KW-0238">DNA-binding</keyword>
<comment type="subcellular location">
    <subcellularLocation>
        <location evidence="1">Nucleus</location>
        <location evidence="1">Nucleoplasm</location>
    </subcellularLocation>
</comment>
<dbReference type="SUPFAM" id="SSF57716">
    <property type="entry name" value="Glucocorticoid receptor-like (DNA-binding domain)"/>
    <property type="match status" value="1"/>
</dbReference>
<evidence type="ECO:0000259" key="13">
    <source>
        <dbReference type="PROSITE" id="PS50950"/>
    </source>
</evidence>
<feature type="domain" description="THAP-type" evidence="13">
    <location>
        <begin position="1"/>
        <end position="88"/>
    </location>
</feature>
<accession>A0ABQ9HFB7</accession>
<evidence type="ECO:0000313" key="15">
    <source>
        <dbReference type="Proteomes" id="UP001159363"/>
    </source>
</evidence>
<dbReference type="Pfam" id="PF05485">
    <property type="entry name" value="THAP"/>
    <property type="match status" value="1"/>
</dbReference>
<organism evidence="14 15">
    <name type="scientific">Dryococelus australis</name>
    <dbReference type="NCBI Taxonomy" id="614101"/>
    <lineage>
        <taxon>Eukaryota</taxon>
        <taxon>Metazoa</taxon>
        <taxon>Ecdysozoa</taxon>
        <taxon>Arthropoda</taxon>
        <taxon>Hexapoda</taxon>
        <taxon>Insecta</taxon>
        <taxon>Pterygota</taxon>
        <taxon>Neoptera</taxon>
        <taxon>Polyneoptera</taxon>
        <taxon>Phasmatodea</taxon>
        <taxon>Verophasmatodea</taxon>
        <taxon>Anareolatae</taxon>
        <taxon>Phasmatidae</taxon>
        <taxon>Eurycanthinae</taxon>
        <taxon>Dryococelus</taxon>
    </lineage>
</organism>
<keyword evidence="7" id="KW-0175">Coiled coil</keyword>
<keyword evidence="5" id="KW-0862">Zinc</keyword>
<name>A0ABQ9HFB7_9NEOP</name>
<evidence type="ECO:0000256" key="4">
    <source>
        <dbReference type="ARBA" id="ARBA00022771"/>
    </source>
</evidence>
<keyword evidence="15" id="KW-1185">Reference proteome</keyword>
<dbReference type="InterPro" id="IPR026516">
    <property type="entry name" value="THAP1/10"/>
</dbReference>
<dbReference type="PROSITE" id="PS50950">
    <property type="entry name" value="ZF_THAP"/>
    <property type="match status" value="1"/>
</dbReference>
<evidence type="ECO:0000313" key="14">
    <source>
        <dbReference type="EMBL" id="KAJ8883008.1"/>
    </source>
</evidence>
<evidence type="ECO:0000256" key="2">
    <source>
        <dbReference type="ARBA" id="ARBA00006177"/>
    </source>
</evidence>
<comment type="caution">
    <text evidence="14">The sequence shown here is derived from an EMBL/GenBank/DDBJ whole genome shotgun (WGS) entry which is preliminary data.</text>
</comment>
<dbReference type="PANTHER" id="PTHR46600">
    <property type="entry name" value="THAP DOMAIN-CONTAINING"/>
    <property type="match status" value="1"/>
</dbReference>
<gene>
    <name evidence="14" type="ORF">PR048_014847</name>
</gene>
<dbReference type="Proteomes" id="UP001159363">
    <property type="component" value="Chromosome 4"/>
</dbReference>
<evidence type="ECO:0000256" key="11">
    <source>
        <dbReference type="ARBA" id="ARBA00023306"/>
    </source>
</evidence>
<dbReference type="InterPro" id="IPR006612">
    <property type="entry name" value="THAP_Znf"/>
</dbReference>
<proteinExistence type="inferred from homology"/>
<evidence type="ECO:0000256" key="3">
    <source>
        <dbReference type="ARBA" id="ARBA00022723"/>
    </source>
</evidence>
<reference evidence="14 15" key="1">
    <citation type="submission" date="2023-02" db="EMBL/GenBank/DDBJ databases">
        <title>LHISI_Scaffold_Assembly.</title>
        <authorList>
            <person name="Stuart O.P."/>
            <person name="Cleave R."/>
            <person name="Magrath M.J.L."/>
            <person name="Mikheyev A.S."/>
        </authorList>
    </citation>
    <scope>NUCLEOTIDE SEQUENCE [LARGE SCALE GENOMIC DNA]</scope>
    <source>
        <strain evidence="14">Daus_M_001</strain>
        <tissue evidence="14">Leg muscle</tissue>
    </source>
</reference>
<dbReference type="EMBL" id="JARBHB010000005">
    <property type="protein sequence ID" value="KAJ8883008.1"/>
    <property type="molecule type" value="Genomic_DNA"/>
</dbReference>
<keyword evidence="3" id="KW-0479">Metal-binding</keyword>
<evidence type="ECO:0000256" key="5">
    <source>
        <dbReference type="ARBA" id="ARBA00022833"/>
    </source>
</evidence>
<dbReference type="PANTHER" id="PTHR46600:SF1">
    <property type="entry name" value="THAP DOMAIN-CONTAINING PROTEIN 1"/>
    <property type="match status" value="1"/>
</dbReference>
<comment type="similarity">
    <text evidence="2">Belongs to the THAP1 family.</text>
</comment>
<keyword evidence="6" id="KW-0805">Transcription regulation</keyword>